<dbReference type="InterPro" id="IPR011009">
    <property type="entry name" value="Kinase-like_dom_sf"/>
</dbReference>
<dbReference type="Proteomes" id="UP000184509">
    <property type="component" value="Unassembled WGS sequence"/>
</dbReference>
<protein>
    <submittedName>
        <fullName evidence="1">Lipopolysaccharide kinase (Kdo/WaaP) family protein</fullName>
    </submittedName>
</protein>
<dbReference type="Gene3D" id="1.10.510.10">
    <property type="entry name" value="Transferase(Phosphotransferase) domain 1"/>
    <property type="match status" value="1"/>
</dbReference>
<evidence type="ECO:0000313" key="2">
    <source>
        <dbReference type="Proteomes" id="UP000184509"/>
    </source>
</evidence>
<sequence length="247" mass="28945">MKILLNPAFESLRTFVESVPHIFGEEGKTIYKGRNKIKVIKIGEIDVNVKRYRVPMFFNRVIYTFIRKSKGLRAFQYPQRLLEKGFETPQPIAYIEERNFGLIGYSYFVSVHCPYSRRFYEFGDADIKDCSDIVIAFARFSAKLHEAGILHLDYSPGNILFDKEDGEYKFSLVDINRMKFGKVSIEAGCANFARLWGQIPFFELLAKEYAATRGADEVLCRDLILTYRRKFWTRFAKKHQVKYTLNF</sequence>
<organism evidence="1 2">
    <name type="scientific">Bacteroides luti</name>
    <dbReference type="NCBI Taxonomy" id="1297750"/>
    <lineage>
        <taxon>Bacteria</taxon>
        <taxon>Pseudomonadati</taxon>
        <taxon>Bacteroidota</taxon>
        <taxon>Bacteroidia</taxon>
        <taxon>Bacteroidales</taxon>
        <taxon>Bacteroidaceae</taxon>
        <taxon>Bacteroides</taxon>
    </lineage>
</organism>
<dbReference type="RefSeq" id="WP_073400656.1">
    <property type="nucleotide sequence ID" value="NZ_FQTV01000006.1"/>
</dbReference>
<keyword evidence="2" id="KW-1185">Reference proteome</keyword>
<dbReference type="AlphaFoldDB" id="A0A1M4ZV72"/>
<proteinExistence type="predicted"/>
<gene>
    <name evidence="1" type="ORF">SAMN05444405_10666</name>
</gene>
<reference evidence="1 2" key="1">
    <citation type="submission" date="2016-11" db="EMBL/GenBank/DDBJ databases">
        <authorList>
            <person name="Jaros S."/>
            <person name="Januszkiewicz K."/>
            <person name="Wedrychowicz H."/>
        </authorList>
    </citation>
    <scope>NUCLEOTIDE SEQUENCE [LARGE SCALE GENOMIC DNA]</scope>
    <source>
        <strain evidence="1 2">DSM 26991</strain>
    </source>
</reference>
<evidence type="ECO:0000313" key="1">
    <source>
        <dbReference type="EMBL" id="SHF21953.1"/>
    </source>
</evidence>
<dbReference type="OrthoDB" id="9773772at2"/>
<keyword evidence="1" id="KW-0418">Kinase</keyword>
<name>A0A1M4ZV72_9BACE</name>
<keyword evidence="1" id="KW-0808">Transferase</keyword>
<dbReference type="Pfam" id="PF06293">
    <property type="entry name" value="Kdo"/>
    <property type="match status" value="1"/>
</dbReference>
<dbReference type="GO" id="GO:0016301">
    <property type="term" value="F:kinase activity"/>
    <property type="evidence" value="ECO:0007669"/>
    <property type="project" value="UniProtKB-KW"/>
</dbReference>
<accession>A0A1M4ZV72</accession>
<dbReference type="STRING" id="1297750.SAMN05444405_10666"/>
<dbReference type="EMBL" id="FQTV01000006">
    <property type="protein sequence ID" value="SHF21953.1"/>
    <property type="molecule type" value="Genomic_DNA"/>
</dbReference>
<dbReference type="SUPFAM" id="SSF56112">
    <property type="entry name" value="Protein kinase-like (PK-like)"/>
    <property type="match status" value="1"/>
</dbReference>